<organism evidence="3 4">
    <name type="scientific">Cherax quadricarinatus</name>
    <name type="common">Australian red claw crayfish</name>
    <dbReference type="NCBI Taxonomy" id="27406"/>
    <lineage>
        <taxon>Eukaryota</taxon>
        <taxon>Metazoa</taxon>
        <taxon>Ecdysozoa</taxon>
        <taxon>Arthropoda</taxon>
        <taxon>Crustacea</taxon>
        <taxon>Multicrustacea</taxon>
        <taxon>Malacostraca</taxon>
        <taxon>Eumalacostraca</taxon>
        <taxon>Eucarida</taxon>
        <taxon>Decapoda</taxon>
        <taxon>Pleocyemata</taxon>
        <taxon>Astacidea</taxon>
        <taxon>Parastacoidea</taxon>
        <taxon>Parastacidae</taxon>
        <taxon>Cherax</taxon>
    </lineage>
</organism>
<feature type="compositionally biased region" description="Polar residues" evidence="1">
    <location>
        <begin position="60"/>
        <end position="70"/>
    </location>
</feature>
<keyword evidence="2" id="KW-1133">Transmembrane helix</keyword>
<sequence>MAAGRKHRHQMTLRTITMMISPTSVTMTSTMMMITTSLVHLWRRRPLVIILKSKGPQNPPQWHSSTTVPSRPSLLPPAPYTTTTTHSDVGSESASDGGSAQGGGSANNPAVLAAGASSEAGNATRPQFPLPKDTKNSASTTVEPAVTSFPPEKTDHEYEIVDVPARAFSVYHRQSRHHRPCHLGTRLRDGMRSAAADRTHQHRK</sequence>
<evidence type="ECO:0000256" key="2">
    <source>
        <dbReference type="SAM" id="Phobius"/>
    </source>
</evidence>
<evidence type="ECO:0000313" key="3">
    <source>
        <dbReference type="EMBL" id="KAK8729601.1"/>
    </source>
</evidence>
<evidence type="ECO:0000313" key="4">
    <source>
        <dbReference type="Proteomes" id="UP001445076"/>
    </source>
</evidence>
<keyword evidence="2" id="KW-0472">Membrane</keyword>
<feature type="region of interest" description="Disordered" evidence="1">
    <location>
        <begin position="52"/>
        <end position="151"/>
    </location>
</feature>
<reference evidence="3 4" key="1">
    <citation type="journal article" date="2024" name="BMC Genomics">
        <title>Genome assembly of redclaw crayfish (Cherax quadricarinatus) provides insights into its immune adaptation and hypoxia tolerance.</title>
        <authorList>
            <person name="Liu Z."/>
            <person name="Zheng J."/>
            <person name="Li H."/>
            <person name="Fang K."/>
            <person name="Wang S."/>
            <person name="He J."/>
            <person name="Zhou D."/>
            <person name="Weng S."/>
            <person name="Chi M."/>
            <person name="Gu Z."/>
            <person name="He J."/>
            <person name="Li F."/>
            <person name="Wang M."/>
        </authorList>
    </citation>
    <scope>NUCLEOTIDE SEQUENCE [LARGE SCALE GENOMIC DNA]</scope>
    <source>
        <strain evidence="3">ZL_2023a</strain>
    </source>
</reference>
<dbReference type="AlphaFoldDB" id="A0AAW0WQP9"/>
<accession>A0AAW0WQP9</accession>
<feature type="compositionally biased region" description="Low complexity" evidence="1">
    <location>
        <begin position="81"/>
        <end position="98"/>
    </location>
</feature>
<evidence type="ECO:0000256" key="1">
    <source>
        <dbReference type="SAM" id="MobiDB-lite"/>
    </source>
</evidence>
<gene>
    <name evidence="3" type="ORF">OTU49_008559</name>
</gene>
<dbReference type="EMBL" id="JARKIK010000067">
    <property type="protein sequence ID" value="KAK8729601.1"/>
    <property type="molecule type" value="Genomic_DNA"/>
</dbReference>
<keyword evidence="4" id="KW-1185">Reference proteome</keyword>
<proteinExistence type="predicted"/>
<keyword evidence="2" id="KW-0812">Transmembrane</keyword>
<comment type="caution">
    <text evidence="3">The sequence shown here is derived from an EMBL/GenBank/DDBJ whole genome shotgun (WGS) entry which is preliminary data.</text>
</comment>
<name>A0AAW0WQP9_CHEQU</name>
<dbReference type="Proteomes" id="UP001445076">
    <property type="component" value="Unassembled WGS sequence"/>
</dbReference>
<protein>
    <submittedName>
        <fullName evidence="3">Uncharacterized protein</fullName>
    </submittedName>
</protein>
<feature type="transmembrane region" description="Helical" evidence="2">
    <location>
        <begin position="20"/>
        <end position="42"/>
    </location>
</feature>